<dbReference type="InterPro" id="IPR000719">
    <property type="entry name" value="Prot_kinase_dom"/>
</dbReference>
<dbReference type="PANTHER" id="PTHR37171">
    <property type="entry name" value="SERINE/THREONINE-PROTEIN KINASE YRZF-RELATED"/>
    <property type="match status" value="1"/>
</dbReference>
<dbReference type="GO" id="GO:0004672">
    <property type="term" value="F:protein kinase activity"/>
    <property type="evidence" value="ECO:0007669"/>
    <property type="project" value="InterPro"/>
</dbReference>
<dbReference type="PROSITE" id="PS50011">
    <property type="entry name" value="PROTEIN_KINASE_DOM"/>
    <property type="match status" value="1"/>
</dbReference>
<dbReference type="SUPFAM" id="SSF56112">
    <property type="entry name" value="Protein kinase-like (PK-like)"/>
    <property type="match status" value="1"/>
</dbReference>
<reference evidence="2" key="1">
    <citation type="submission" date="2019-10" db="EMBL/GenBank/DDBJ databases">
        <authorList>
            <person name="Nor Muhammad N."/>
        </authorList>
    </citation>
    <scope>NUCLEOTIDE SEQUENCE</scope>
</reference>
<dbReference type="InterPro" id="IPR052396">
    <property type="entry name" value="Meiotic_Drive_Suppr_Kinase"/>
</dbReference>
<name>A0A5K1JV93_9APHY</name>
<evidence type="ECO:0000259" key="1">
    <source>
        <dbReference type="PROSITE" id="PS50011"/>
    </source>
</evidence>
<sequence>MTTDVSKEETLILPELIEGGRLRLSFSNASSSSSAERTALTCTIVKAFRPFTLSPVLLVSLDQSSAPSHDQAALPTTAILKLYDRRCLTNIREEFDEGASWSLGKEREYRQYLDDVATGTVPSGDFASQTFMWDNEVSDGEFEAYLQFQAQKVFNAERMAYERLHALQGKKIPKLYGLVGHEISISDARGDGTTVTESIPGLLLEYIPGPTLRQLVATWKARDPPLPNTVLTTLCEEAVRGVDRISDFDVLNEDVRIDNFLIREPFVDSSSAVVEDAVVLIDLGQSRLRGKDESEDDWTKAKWSQDETGAVGFVTLGLVREFVGQDVWSYKRSLRYYRPLEE</sequence>
<evidence type="ECO:0000313" key="2">
    <source>
        <dbReference type="EMBL" id="VWO96103.1"/>
    </source>
</evidence>
<accession>A0A5K1JV93</accession>
<protein>
    <submittedName>
        <fullName evidence="2">N/A</fullName>
    </submittedName>
</protein>
<dbReference type="InterPro" id="IPR011009">
    <property type="entry name" value="Kinase-like_dom_sf"/>
</dbReference>
<dbReference type="PANTHER" id="PTHR37171:SF1">
    <property type="entry name" value="SERINE_THREONINE-PROTEIN KINASE YRZF-RELATED"/>
    <property type="match status" value="1"/>
</dbReference>
<dbReference type="Gene3D" id="1.10.510.10">
    <property type="entry name" value="Transferase(Phosphotransferase) domain 1"/>
    <property type="match status" value="1"/>
</dbReference>
<dbReference type="GO" id="GO:0005524">
    <property type="term" value="F:ATP binding"/>
    <property type="evidence" value="ECO:0007669"/>
    <property type="project" value="InterPro"/>
</dbReference>
<dbReference type="AlphaFoldDB" id="A0A5K1JV93"/>
<feature type="domain" description="Protein kinase" evidence="1">
    <location>
        <begin position="89"/>
        <end position="342"/>
    </location>
</feature>
<gene>
    <name evidence="2" type="primary">I1RW22</name>
</gene>
<proteinExistence type="predicted"/>
<organism evidence="2">
    <name type="scientific">Ganoderma boninense</name>
    <dbReference type="NCBI Taxonomy" id="34458"/>
    <lineage>
        <taxon>Eukaryota</taxon>
        <taxon>Fungi</taxon>
        <taxon>Dikarya</taxon>
        <taxon>Basidiomycota</taxon>
        <taxon>Agaricomycotina</taxon>
        <taxon>Agaricomycetes</taxon>
        <taxon>Polyporales</taxon>
        <taxon>Polyporaceae</taxon>
        <taxon>Ganoderma</taxon>
    </lineage>
</organism>
<dbReference type="EMBL" id="LR725367">
    <property type="protein sequence ID" value="VWO96103.1"/>
    <property type="molecule type" value="Genomic_DNA"/>
</dbReference>